<dbReference type="EMBL" id="BSYO01000024">
    <property type="protein sequence ID" value="GMH22530.1"/>
    <property type="molecule type" value="Genomic_DNA"/>
</dbReference>
<protein>
    <submittedName>
        <fullName evidence="1">Uncharacterized protein</fullName>
    </submittedName>
</protein>
<name>A0AAD3Y001_NEPGR</name>
<dbReference type="AlphaFoldDB" id="A0AAD3Y001"/>
<evidence type="ECO:0000313" key="1">
    <source>
        <dbReference type="EMBL" id="GMH22530.1"/>
    </source>
</evidence>
<organism evidence="1 2">
    <name type="scientific">Nepenthes gracilis</name>
    <name type="common">Slender pitcher plant</name>
    <dbReference type="NCBI Taxonomy" id="150966"/>
    <lineage>
        <taxon>Eukaryota</taxon>
        <taxon>Viridiplantae</taxon>
        <taxon>Streptophyta</taxon>
        <taxon>Embryophyta</taxon>
        <taxon>Tracheophyta</taxon>
        <taxon>Spermatophyta</taxon>
        <taxon>Magnoliopsida</taxon>
        <taxon>eudicotyledons</taxon>
        <taxon>Gunneridae</taxon>
        <taxon>Pentapetalae</taxon>
        <taxon>Caryophyllales</taxon>
        <taxon>Nepenthaceae</taxon>
        <taxon>Nepenthes</taxon>
    </lineage>
</organism>
<evidence type="ECO:0000313" key="2">
    <source>
        <dbReference type="Proteomes" id="UP001279734"/>
    </source>
</evidence>
<dbReference type="Proteomes" id="UP001279734">
    <property type="component" value="Unassembled WGS sequence"/>
</dbReference>
<accession>A0AAD3Y001</accession>
<reference evidence="1" key="1">
    <citation type="submission" date="2023-05" db="EMBL/GenBank/DDBJ databases">
        <title>Nepenthes gracilis genome sequencing.</title>
        <authorList>
            <person name="Fukushima K."/>
        </authorList>
    </citation>
    <scope>NUCLEOTIDE SEQUENCE</scope>
    <source>
        <strain evidence="1">SING2019-196</strain>
    </source>
</reference>
<gene>
    <name evidence="1" type="ORF">Nepgr_024373</name>
</gene>
<comment type="caution">
    <text evidence="1">The sequence shown here is derived from an EMBL/GenBank/DDBJ whole genome shotgun (WGS) entry which is preliminary data.</text>
</comment>
<proteinExistence type="predicted"/>
<keyword evidence="2" id="KW-1185">Reference proteome</keyword>
<sequence length="139" mass="15507">MDTAVILTCEKPDCVSFKGQTNSHALSLTNYGDRDFDASIMEKATKTVDDVIVGSFKNDNELRRIGFHCAQGNVGLCDHGKQLLSLSLNNKDQGAELKLELAAIEAQYQHWFQELSRLKAATWEATKKRWMTKNKVGAS</sequence>